<comment type="cofactor">
    <cofactor evidence="1">
        <name>pyridoxal 5'-phosphate</name>
        <dbReference type="ChEBI" id="CHEBI:597326"/>
    </cofactor>
</comment>
<dbReference type="EMBL" id="LAZR01022539">
    <property type="protein sequence ID" value="KKL81514.1"/>
    <property type="molecule type" value="Genomic_DNA"/>
</dbReference>
<evidence type="ECO:0008006" key="4">
    <source>
        <dbReference type="Google" id="ProtNLM"/>
    </source>
</evidence>
<accession>A0A0F9F504</accession>
<proteinExistence type="predicted"/>
<evidence type="ECO:0000313" key="3">
    <source>
        <dbReference type="EMBL" id="KKL81514.1"/>
    </source>
</evidence>
<name>A0A0F9F504_9ZZZZ</name>
<keyword evidence="2" id="KW-0663">Pyridoxal phosphate</keyword>
<dbReference type="GO" id="GO:0009086">
    <property type="term" value="P:methionine biosynthetic process"/>
    <property type="evidence" value="ECO:0007669"/>
    <property type="project" value="InterPro"/>
</dbReference>
<evidence type="ECO:0000256" key="2">
    <source>
        <dbReference type="ARBA" id="ARBA00022898"/>
    </source>
</evidence>
<evidence type="ECO:0000256" key="1">
    <source>
        <dbReference type="ARBA" id="ARBA00001933"/>
    </source>
</evidence>
<dbReference type="PANTHER" id="PTHR43379">
    <property type="entry name" value="CYSTATHIONINE GAMMA-SYNTHASE"/>
    <property type="match status" value="1"/>
</dbReference>
<dbReference type="InterPro" id="IPR044639">
    <property type="entry name" value="CGS1/2"/>
</dbReference>
<reference evidence="3" key="1">
    <citation type="journal article" date="2015" name="Nature">
        <title>Complex archaea that bridge the gap between prokaryotes and eukaryotes.</title>
        <authorList>
            <person name="Spang A."/>
            <person name="Saw J.H."/>
            <person name="Jorgensen S.L."/>
            <person name="Zaremba-Niedzwiedzka K."/>
            <person name="Martijn J."/>
            <person name="Lind A.E."/>
            <person name="van Eijk R."/>
            <person name="Schleper C."/>
            <person name="Guy L."/>
            <person name="Ettema T.J."/>
        </authorList>
    </citation>
    <scope>NUCLEOTIDE SEQUENCE</scope>
</reference>
<dbReference type="GO" id="GO:0019346">
    <property type="term" value="P:transsulfuration"/>
    <property type="evidence" value="ECO:0007669"/>
    <property type="project" value="InterPro"/>
</dbReference>
<dbReference type="InterPro" id="IPR015421">
    <property type="entry name" value="PyrdxlP-dep_Trfase_major"/>
</dbReference>
<protein>
    <recommendedName>
        <fullName evidence="4">Cystathionine gamma-synthase</fullName>
    </recommendedName>
</protein>
<sequence length="163" mass="16860">MSDTPETLVRRMAWPESSSRAVVTPLQPSVVYSSPSPDALDDQYEGRSFGYTYAREGHPNADVLARKIDQMEGATDGLITGSGMSAVTAAMLGCLKAGDHVLGADQLYGRSLRMMTSELPRLGIAASMADAGDAAAMADAIGRLLDAPQLAADLAAAAGQTAA</sequence>
<dbReference type="SUPFAM" id="SSF53383">
    <property type="entry name" value="PLP-dependent transferases"/>
    <property type="match status" value="1"/>
</dbReference>
<dbReference type="AlphaFoldDB" id="A0A0F9F504"/>
<comment type="caution">
    <text evidence="3">The sequence shown here is derived from an EMBL/GenBank/DDBJ whole genome shotgun (WGS) entry which is preliminary data.</text>
</comment>
<gene>
    <name evidence="3" type="ORF">LCGC14_1994030</name>
</gene>
<dbReference type="GO" id="GO:0030170">
    <property type="term" value="F:pyridoxal phosphate binding"/>
    <property type="evidence" value="ECO:0007669"/>
    <property type="project" value="InterPro"/>
</dbReference>
<dbReference type="InterPro" id="IPR000277">
    <property type="entry name" value="Cys/Met-Metab_PyrdxlP-dep_enz"/>
</dbReference>
<dbReference type="Gene3D" id="3.40.640.10">
    <property type="entry name" value="Type I PLP-dependent aspartate aminotransferase-like (Major domain)"/>
    <property type="match status" value="1"/>
</dbReference>
<dbReference type="InterPro" id="IPR015424">
    <property type="entry name" value="PyrdxlP-dep_Trfase"/>
</dbReference>
<dbReference type="PANTHER" id="PTHR43379:SF1">
    <property type="entry name" value="CYSTATHIONINE GAMMA-SYNTHASE 1, CHLOROPLASTIC-RELATED"/>
    <property type="match status" value="1"/>
</dbReference>
<dbReference type="GO" id="GO:0003962">
    <property type="term" value="F:cystathionine gamma-synthase activity"/>
    <property type="evidence" value="ECO:0007669"/>
    <property type="project" value="InterPro"/>
</dbReference>
<feature type="non-terminal residue" evidence="3">
    <location>
        <position position="163"/>
    </location>
</feature>
<organism evidence="3">
    <name type="scientific">marine sediment metagenome</name>
    <dbReference type="NCBI Taxonomy" id="412755"/>
    <lineage>
        <taxon>unclassified sequences</taxon>
        <taxon>metagenomes</taxon>
        <taxon>ecological metagenomes</taxon>
    </lineage>
</organism>
<dbReference type="Pfam" id="PF01053">
    <property type="entry name" value="Cys_Met_Meta_PP"/>
    <property type="match status" value="1"/>
</dbReference>